<protein>
    <submittedName>
        <fullName evidence="1">Uncharacterized protein</fullName>
    </submittedName>
</protein>
<proteinExistence type="predicted"/>
<name>A0A7C3V5K3_9BACT</name>
<accession>A0A7C3V5K3</accession>
<dbReference type="EMBL" id="DTMF01000010">
    <property type="protein sequence ID" value="HGF32819.1"/>
    <property type="molecule type" value="Genomic_DNA"/>
</dbReference>
<organism evidence="1">
    <name type="scientific">Desulfobacca acetoxidans</name>
    <dbReference type="NCBI Taxonomy" id="60893"/>
    <lineage>
        <taxon>Bacteria</taxon>
        <taxon>Pseudomonadati</taxon>
        <taxon>Thermodesulfobacteriota</taxon>
        <taxon>Desulfobaccia</taxon>
        <taxon>Desulfobaccales</taxon>
        <taxon>Desulfobaccaceae</taxon>
        <taxon>Desulfobacca</taxon>
    </lineage>
</organism>
<gene>
    <name evidence="1" type="ORF">ENW96_00315</name>
</gene>
<comment type="caution">
    <text evidence="1">The sequence shown here is derived from an EMBL/GenBank/DDBJ whole genome shotgun (WGS) entry which is preliminary data.</text>
</comment>
<dbReference type="AlphaFoldDB" id="A0A7C3V5K3"/>
<evidence type="ECO:0000313" key="1">
    <source>
        <dbReference type="EMBL" id="HGF32819.1"/>
    </source>
</evidence>
<sequence>MSYFVAGGIFSDLDGNELFSLVCPSSGGLPYVLKEAESPFFRLIWEDAHLYQIEEDGTLSLVSPSPEALQKGIRAPEKVTPEPGLVEKLQSILKVLAILVFPFIFQ</sequence>
<reference evidence="1" key="1">
    <citation type="journal article" date="2020" name="mSystems">
        <title>Genome- and Community-Level Interaction Insights into Carbon Utilization and Element Cycling Functions of Hydrothermarchaeota in Hydrothermal Sediment.</title>
        <authorList>
            <person name="Zhou Z."/>
            <person name="Liu Y."/>
            <person name="Xu W."/>
            <person name="Pan J."/>
            <person name="Luo Z.H."/>
            <person name="Li M."/>
        </authorList>
    </citation>
    <scope>NUCLEOTIDE SEQUENCE [LARGE SCALE GENOMIC DNA]</scope>
    <source>
        <strain evidence="1">SpSt-897</strain>
    </source>
</reference>